<keyword evidence="8" id="KW-1185">Reference proteome</keyword>
<reference evidence="7 8" key="1">
    <citation type="submission" date="2024-12" db="EMBL/GenBank/DDBJ databases">
        <title>Forecasting of Potato common scab and diversities of Pathogenic streptomyces spp. in china.</title>
        <authorList>
            <person name="Handique U."/>
            <person name="Wu J."/>
        </authorList>
    </citation>
    <scope>NUCLEOTIDE SEQUENCE [LARGE SCALE GENOMIC DNA]</scope>
    <source>
        <strain evidence="7 8">ZRIMU1530</strain>
    </source>
</reference>
<gene>
    <name evidence="7" type="ORF">ACKI18_10615</name>
</gene>
<dbReference type="InterPro" id="IPR001647">
    <property type="entry name" value="HTH_TetR"/>
</dbReference>
<dbReference type="Gene3D" id="1.10.357.10">
    <property type="entry name" value="Tetracycline Repressor, domain 2"/>
    <property type="match status" value="1"/>
</dbReference>
<proteinExistence type="predicted"/>
<feature type="region of interest" description="Disordered" evidence="5">
    <location>
        <begin position="201"/>
        <end position="224"/>
    </location>
</feature>
<evidence type="ECO:0000313" key="8">
    <source>
        <dbReference type="Proteomes" id="UP001631957"/>
    </source>
</evidence>
<organism evidence="7 8">
    <name type="scientific">Streptomyces niveiscabiei</name>
    <dbReference type="NCBI Taxonomy" id="164115"/>
    <lineage>
        <taxon>Bacteria</taxon>
        <taxon>Bacillati</taxon>
        <taxon>Actinomycetota</taxon>
        <taxon>Actinomycetes</taxon>
        <taxon>Kitasatosporales</taxon>
        <taxon>Streptomycetaceae</taxon>
        <taxon>Streptomyces</taxon>
    </lineage>
</organism>
<evidence type="ECO:0000256" key="1">
    <source>
        <dbReference type="ARBA" id="ARBA00023015"/>
    </source>
</evidence>
<dbReference type="Proteomes" id="UP001631957">
    <property type="component" value="Unassembled WGS sequence"/>
</dbReference>
<feature type="domain" description="HTH tetR-type" evidence="6">
    <location>
        <begin position="6"/>
        <end position="66"/>
    </location>
</feature>
<sequence>MARPRSFDRDHVLHAAERQFRASGYNGTSVDDISAATGLGRGSLYAAFDGKHGVLLETMAGYFARLAQGPRNALAGPDEGALERLHAYLLRAVHGVPLAPDMPPASDRTAAACFAAKMALEIGASDAEVKRLAGDCFSVVRTAVAECVRAAQRNGDIDPDADADDLAYLLLTIVRGTDVVGAYGHSPERLTSIAESAFALLPRPRHRHEDAEPSSDPAPPGTPA</sequence>
<evidence type="ECO:0000256" key="3">
    <source>
        <dbReference type="ARBA" id="ARBA00023163"/>
    </source>
</evidence>
<dbReference type="Gene3D" id="1.10.10.60">
    <property type="entry name" value="Homeodomain-like"/>
    <property type="match status" value="1"/>
</dbReference>
<accession>A0ABW9HQM4</accession>
<dbReference type="PANTHER" id="PTHR47506:SF1">
    <property type="entry name" value="HTH-TYPE TRANSCRIPTIONAL REGULATOR YJDC"/>
    <property type="match status" value="1"/>
</dbReference>
<keyword evidence="3" id="KW-0804">Transcription</keyword>
<dbReference type="InterPro" id="IPR009057">
    <property type="entry name" value="Homeodomain-like_sf"/>
</dbReference>
<dbReference type="PROSITE" id="PS01081">
    <property type="entry name" value="HTH_TETR_1"/>
    <property type="match status" value="1"/>
</dbReference>
<feature type="DNA-binding region" description="H-T-H motif" evidence="4">
    <location>
        <begin position="29"/>
        <end position="48"/>
    </location>
</feature>
<evidence type="ECO:0000313" key="7">
    <source>
        <dbReference type="EMBL" id="MFM9609167.1"/>
    </source>
</evidence>
<dbReference type="PROSITE" id="PS50977">
    <property type="entry name" value="HTH_TETR_2"/>
    <property type="match status" value="1"/>
</dbReference>
<comment type="caution">
    <text evidence="7">The sequence shown here is derived from an EMBL/GenBank/DDBJ whole genome shotgun (WGS) entry which is preliminary data.</text>
</comment>
<dbReference type="SUPFAM" id="SSF46689">
    <property type="entry name" value="Homeodomain-like"/>
    <property type="match status" value="1"/>
</dbReference>
<dbReference type="Pfam" id="PF00440">
    <property type="entry name" value="TetR_N"/>
    <property type="match status" value="1"/>
</dbReference>
<evidence type="ECO:0000256" key="5">
    <source>
        <dbReference type="SAM" id="MobiDB-lite"/>
    </source>
</evidence>
<dbReference type="Pfam" id="PF16925">
    <property type="entry name" value="TetR_C_13"/>
    <property type="match status" value="1"/>
</dbReference>
<evidence type="ECO:0000256" key="4">
    <source>
        <dbReference type="PROSITE-ProRule" id="PRU00335"/>
    </source>
</evidence>
<dbReference type="EMBL" id="JBJVNI010000005">
    <property type="protein sequence ID" value="MFM9609167.1"/>
    <property type="molecule type" value="Genomic_DNA"/>
</dbReference>
<dbReference type="InterPro" id="IPR036271">
    <property type="entry name" value="Tet_transcr_reg_TetR-rel_C_sf"/>
</dbReference>
<evidence type="ECO:0000256" key="2">
    <source>
        <dbReference type="ARBA" id="ARBA00023125"/>
    </source>
</evidence>
<keyword evidence="1" id="KW-0805">Transcription regulation</keyword>
<name>A0ABW9HQM4_9ACTN</name>
<dbReference type="RefSeq" id="WP_409121051.1">
    <property type="nucleotide sequence ID" value="NZ_JBJVNI010000005.1"/>
</dbReference>
<dbReference type="InterPro" id="IPR023772">
    <property type="entry name" value="DNA-bd_HTH_TetR-type_CS"/>
</dbReference>
<evidence type="ECO:0000259" key="6">
    <source>
        <dbReference type="PROSITE" id="PS50977"/>
    </source>
</evidence>
<keyword evidence="2 4" id="KW-0238">DNA-binding</keyword>
<dbReference type="PANTHER" id="PTHR47506">
    <property type="entry name" value="TRANSCRIPTIONAL REGULATORY PROTEIN"/>
    <property type="match status" value="1"/>
</dbReference>
<dbReference type="InterPro" id="IPR011075">
    <property type="entry name" value="TetR_C"/>
</dbReference>
<dbReference type="SUPFAM" id="SSF48498">
    <property type="entry name" value="Tetracyclin repressor-like, C-terminal domain"/>
    <property type="match status" value="1"/>
</dbReference>
<protein>
    <submittedName>
        <fullName evidence="7">TetR/AcrR family transcriptional regulator</fullName>
    </submittedName>
</protein>